<dbReference type="GO" id="GO:0004845">
    <property type="term" value="F:uracil phosphoribosyltransferase activity"/>
    <property type="evidence" value="ECO:0007669"/>
    <property type="project" value="UniProtKB-EC"/>
</dbReference>
<evidence type="ECO:0000256" key="6">
    <source>
        <dbReference type="ARBA" id="ARBA00022676"/>
    </source>
</evidence>
<comment type="similarity">
    <text evidence="3">Belongs to the UPRTase family.</text>
</comment>
<proteinExistence type="inferred from homology"/>
<dbReference type="GO" id="GO:0005525">
    <property type="term" value="F:GTP binding"/>
    <property type="evidence" value="ECO:0007669"/>
    <property type="project" value="UniProtKB-KW"/>
</dbReference>
<dbReference type="NCBIfam" id="TIGR01091">
    <property type="entry name" value="upp"/>
    <property type="match status" value="1"/>
</dbReference>
<dbReference type="InterPro" id="IPR034332">
    <property type="entry name" value="Upp_B"/>
</dbReference>
<organism evidence="13">
    <name type="scientific">marine sediment metagenome</name>
    <dbReference type="NCBI Taxonomy" id="412755"/>
    <lineage>
        <taxon>unclassified sequences</taxon>
        <taxon>metagenomes</taxon>
        <taxon>ecological metagenomes</taxon>
    </lineage>
</organism>
<evidence type="ECO:0000256" key="2">
    <source>
        <dbReference type="ARBA" id="ARBA00005180"/>
    </source>
</evidence>
<evidence type="ECO:0000256" key="4">
    <source>
        <dbReference type="ARBA" id="ARBA00011894"/>
    </source>
</evidence>
<gene>
    <name evidence="13" type="ORF">S03H2_32466</name>
</gene>
<reference evidence="13" key="1">
    <citation type="journal article" date="2014" name="Front. Microbiol.">
        <title>High frequency of phylogenetically diverse reductive dehalogenase-homologous genes in deep subseafloor sedimentary metagenomes.</title>
        <authorList>
            <person name="Kawai M."/>
            <person name="Futagami T."/>
            <person name="Toyoda A."/>
            <person name="Takaki Y."/>
            <person name="Nishi S."/>
            <person name="Hori S."/>
            <person name="Arai W."/>
            <person name="Tsubouchi T."/>
            <person name="Morono Y."/>
            <person name="Uchiyama I."/>
            <person name="Ito T."/>
            <person name="Fujiyama A."/>
            <person name="Inagaki F."/>
            <person name="Takami H."/>
        </authorList>
    </citation>
    <scope>NUCLEOTIDE SEQUENCE</scope>
    <source>
        <strain evidence="13">Expedition CK06-06</strain>
    </source>
</reference>
<dbReference type="SUPFAM" id="SSF53271">
    <property type="entry name" value="PRTase-like"/>
    <property type="match status" value="1"/>
</dbReference>
<evidence type="ECO:0000313" key="13">
    <source>
        <dbReference type="EMBL" id="GAH56126.1"/>
    </source>
</evidence>
<accession>X1GE14</accession>
<evidence type="ECO:0000256" key="11">
    <source>
        <dbReference type="ARBA" id="ARBA00031082"/>
    </source>
</evidence>
<evidence type="ECO:0000256" key="7">
    <source>
        <dbReference type="ARBA" id="ARBA00022679"/>
    </source>
</evidence>
<evidence type="ECO:0000256" key="9">
    <source>
        <dbReference type="ARBA" id="ARBA00022842"/>
    </source>
</evidence>
<dbReference type="InterPro" id="IPR029057">
    <property type="entry name" value="PRTase-like"/>
</dbReference>
<keyword evidence="7" id="KW-0808">Transferase</keyword>
<dbReference type="Gene3D" id="3.40.50.2020">
    <property type="match status" value="1"/>
</dbReference>
<protein>
    <recommendedName>
        <fullName evidence="4">uracil phosphoribosyltransferase</fullName>
        <ecNumber evidence="4">2.4.2.9</ecNumber>
    </recommendedName>
    <alternativeName>
        <fullName evidence="11">UMP pyrophosphorylase</fullName>
    </alternativeName>
</protein>
<feature type="domain" description="Phosphoribosyltransferase" evidence="12">
    <location>
        <begin position="6"/>
        <end position="207"/>
    </location>
</feature>
<dbReference type="UniPathway" id="UPA00574">
    <property type="reaction ID" value="UER00636"/>
</dbReference>
<keyword evidence="10" id="KW-0342">GTP-binding</keyword>
<evidence type="ECO:0000256" key="8">
    <source>
        <dbReference type="ARBA" id="ARBA00022741"/>
    </source>
</evidence>
<keyword evidence="9" id="KW-0460">Magnesium</keyword>
<dbReference type="GO" id="GO:0005737">
    <property type="term" value="C:cytoplasm"/>
    <property type="evidence" value="ECO:0007669"/>
    <property type="project" value="UniProtKB-ARBA"/>
</dbReference>
<dbReference type="AlphaFoldDB" id="X1GE14"/>
<dbReference type="GO" id="GO:0044206">
    <property type="term" value="P:UMP salvage"/>
    <property type="evidence" value="ECO:0007669"/>
    <property type="project" value="UniProtKB-UniPathway"/>
</dbReference>
<dbReference type="PANTHER" id="PTHR32315">
    <property type="entry name" value="ADENINE PHOSPHORIBOSYLTRANSFERASE"/>
    <property type="match status" value="1"/>
</dbReference>
<comment type="caution">
    <text evidence="13">The sequence shown here is derived from an EMBL/GenBank/DDBJ whole genome shotgun (WGS) entry which is preliminary data.</text>
</comment>
<keyword evidence="6" id="KW-0328">Glycosyltransferase</keyword>
<evidence type="ECO:0000259" key="12">
    <source>
        <dbReference type="Pfam" id="PF14681"/>
    </source>
</evidence>
<dbReference type="HAMAP" id="MF_01218_B">
    <property type="entry name" value="Upp_B"/>
    <property type="match status" value="1"/>
</dbReference>
<evidence type="ECO:0000256" key="1">
    <source>
        <dbReference type="ARBA" id="ARBA00001946"/>
    </source>
</evidence>
<sequence length="214" mass="24051">MESIIIDHPLVKHKLGVLRNEDTKSKEFREIVEELAIILIYEATKDIPTIKYNVKTPLIDTEVEKIKASNLVIIPIIRAGLGMLNGALKLIPGARVGHLGIYRNEKTLQPVSYYMKSPKLRKEDIIFIIDPMFATGGSMVMAIDYLKKNGARKIKLLSIVLAPEGIEKLNEHHPDVEIITCAIDSHLNKYGYIIPGLGDAGDRLYNTRPEKEIK</sequence>
<dbReference type="CDD" id="cd06223">
    <property type="entry name" value="PRTases_typeI"/>
    <property type="match status" value="1"/>
</dbReference>
<dbReference type="NCBIfam" id="NF001097">
    <property type="entry name" value="PRK00129.1"/>
    <property type="match status" value="1"/>
</dbReference>
<evidence type="ECO:0000256" key="5">
    <source>
        <dbReference type="ARBA" id="ARBA00022533"/>
    </source>
</evidence>
<dbReference type="FunFam" id="3.40.50.2020:FF:000003">
    <property type="entry name" value="Uracil phosphoribosyltransferase"/>
    <property type="match status" value="1"/>
</dbReference>
<comment type="pathway">
    <text evidence="2">Pyrimidine metabolism; UMP biosynthesis via salvage pathway; UMP from uracil: step 1/1.</text>
</comment>
<evidence type="ECO:0000256" key="3">
    <source>
        <dbReference type="ARBA" id="ARBA00009516"/>
    </source>
</evidence>
<comment type="cofactor">
    <cofactor evidence="1">
        <name>Mg(2+)</name>
        <dbReference type="ChEBI" id="CHEBI:18420"/>
    </cofactor>
</comment>
<dbReference type="EMBL" id="BARU01019725">
    <property type="protein sequence ID" value="GAH56126.1"/>
    <property type="molecule type" value="Genomic_DNA"/>
</dbReference>
<name>X1GE14_9ZZZZ</name>
<dbReference type="InterPro" id="IPR050054">
    <property type="entry name" value="UPRTase/APRTase"/>
</dbReference>
<dbReference type="EC" id="2.4.2.9" evidence="4"/>
<evidence type="ECO:0000256" key="10">
    <source>
        <dbReference type="ARBA" id="ARBA00023134"/>
    </source>
</evidence>
<keyword evidence="8" id="KW-0547">Nucleotide-binding</keyword>
<dbReference type="InterPro" id="IPR000836">
    <property type="entry name" value="PRTase_dom"/>
</dbReference>
<keyword evidence="5" id="KW-0021">Allosteric enzyme</keyword>
<dbReference type="GO" id="GO:0006223">
    <property type="term" value="P:uracil salvage"/>
    <property type="evidence" value="ECO:0007669"/>
    <property type="project" value="InterPro"/>
</dbReference>
<dbReference type="InterPro" id="IPR005765">
    <property type="entry name" value="UPRT"/>
</dbReference>
<dbReference type="Pfam" id="PF14681">
    <property type="entry name" value="UPRTase"/>
    <property type="match status" value="1"/>
</dbReference>
<dbReference type="PANTHER" id="PTHR32315:SF4">
    <property type="entry name" value="URACIL PHOSPHORIBOSYLTRANSFERASE, CHLOROPLASTIC"/>
    <property type="match status" value="1"/>
</dbReference>